<reference evidence="2" key="1">
    <citation type="journal article" date="2023" name="IScience">
        <title>Live-bearing cockroach genome reveals convergent evolutionary mechanisms linked to viviparity in insects and beyond.</title>
        <authorList>
            <person name="Fouks B."/>
            <person name="Harrison M.C."/>
            <person name="Mikhailova A.A."/>
            <person name="Marchal E."/>
            <person name="English S."/>
            <person name="Carruthers M."/>
            <person name="Jennings E.C."/>
            <person name="Chiamaka E.L."/>
            <person name="Frigard R.A."/>
            <person name="Pippel M."/>
            <person name="Attardo G.M."/>
            <person name="Benoit J.B."/>
            <person name="Bornberg-Bauer E."/>
            <person name="Tobe S.S."/>
        </authorList>
    </citation>
    <scope>NUCLEOTIDE SEQUENCE</scope>
    <source>
        <strain evidence="2">Stay&amp;Tobe</strain>
    </source>
</reference>
<keyword evidence="1" id="KW-0812">Transmembrane</keyword>
<dbReference type="EMBL" id="JASPKZ010000461">
    <property type="protein sequence ID" value="KAJ9599978.1"/>
    <property type="molecule type" value="Genomic_DNA"/>
</dbReference>
<accession>A0AAD8ALP7</accession>
<name>A0AAD8ALP7_DIPPU</name>
<feature type="transmembrane region" description="Helical" evidence="1">
    <location>
        <begin position="12"/>
        <end position="32"/>
    </location>
</feature>
<feature type="non-terminal residue" evidence="2">
    <location>
        <position position="151"/>
    </location>
</feature>
<keyword evidence="1" id="KW-1133">Transmembrane helix</keyword>
<dbReference type="AlphaFoldDB" id="A0AAD8ALP7"/>
<proteinExistence type="predicted"/>
<gene>
    <name evidence="2" type="ORF">L9F63_009720</name>
</gene>
<evidence type="ECO:0000256" key="1">
    <source>
        <dbReference type="SAM" id="Phobius"/>
    </source>
</evidence>
<reference evidence="2" key="2">
    <citation type="submission" date="2023-05" db="EMBL/GenBank/DDBJ databases">
        <authorList>
            <person name="Fouks B."/>
        </authorList>
    </citation>
    <scope>NUCLEOTIDE SEQUENCE</scope>
    <source>
        <strain evidence="2">Stay&amp;Tobe</strain>
        <tissue evidence="2">Testes</tissue>
    </source>
</reference>
<feature type="transmembrane region" description="Helical" evidence="1">
    <location>
        <begin position="52"/>
        <end position="70"/>
    </location>
</feature>
<organism evidence="2 3">
    <name type="scientific">Diploptera punctata</name>
    <name type="common">Pacific beetle cockroach</name>
    <dbReference type="NCBI Taxonomy" id="6984"/>
    <lineage>
        <taxon>Eukaryota</taxon>
        <taxon>Metazoa</taxon>
        <taxon>Ecdysozoa</taxon>
        <taxon>Arthropoda</taxon>
        <taxon>Hexapoda</taxon>
        <taxon>Insecta</taxon>
        <taxon>Pterygota</taxon>
        <taxon>Neoptera</taxon>
        <taxon>Polyneoptera</taxon>
        <taxon>Dictyoptera</taxon>
        <taxon>Blattodea</taxon>
        <taxon>Blaberoidea</taxon>
        <taxon>Blaberidae</taxon>
        <taxon>Diplopterinae</taxon>
        <taxon>Diploptera</taxon>
    </lineage>
</organism>
<sequence length="151" mass="17389">IHSMYWIKNNTVSLGYLWSSPFNYVVNIILLSKFTMNKSSNGVNLKKILLKALYSALYLVKNAALILSALDFRKVNQLSRSLKKCQEFQQFFSQTKAKLLKQIEKPKELTGAKDRTTVTKILKMELKCIILSILTVKMAVATNMRQTLIYY</sequence>
<comment type="caution">
    <text evidence="2">The sequence shown here is derived from an EMBL/GenBank/DDBJ whole genome shotgun (WGS) entry which is preliminary data.</text>
</comment>
<feature type="non-terminal residue" evidence="2">
    <location>
        <position position="1"/>
    </location>
</feature>
<dbReference type="Proteomes" id="UP001233999">
    <property type="component" value="Unassembled WGS sequence"/>
</dbReference>
<evidence type="ECO:0000313" key="3">
    <source>
        <dbReference type="Proteomes" id="UP001233999"/>
    </source>
</evidence>
<protein>
    <submittedName>
        <fullName evidence="2">Uncharacterized protein</fullName>
    </submittedName>
</protein>
<keyword evidence="1" id="KW-0472">Membrane</keyword>
<keyword evidence="3" id="KW-1185">Reference proteome</keyword>
<evidence type="ECO:0000313" key="2">
    <source>
        <dbReference type="EMBL" id="KAJ9599978.1"/>
    </source>
</evidence>